<name>A0A655RIT2_VIBCL</name>
<feature type="transmembrane region" description="Helical" evidence="1">
    <location>
        <begin position="12"/>
        <end position="32"/>
    </location>
</feature>
<keyword evidence="1" id="KW-0812">Transmembrane</keyword>
<gene>
    <name evidence="2" type="ORF">ERS013165_03036</name>
</gene>
<evidence type="ECO:0000313" key="3">
    <source>
        <dbReference type="Proteomes" id="UP000044806"/>
    </source>
</evidence>
<evidence type="ECO:0000256" key="1">
    <source>
        <dbReference type="SAM" id="Phobius"/>
    </source>
</evidence>
<protein>
    <submittedName>
        <fullName evidence="2">Uncharacterized protein</fullName>
    </submittedName>
</protein>
<reference evidence="2 3" key="1">
    <citation type="submission" date="2015-07" db="EMBL/GenBank/DDBJ databases">
        <authorList>
            <consortium name="Pathogen Informatics"/>
        </authorList>
    </citation>
    <scope>NUCLEOTIDE SEQUENCE [LARGE SCALE GENOMIC DNA]</scope>
    <source>
        <strain evidence="2 3">A51</strain>
    </source>
</reference>
<evidence type="ECO:0000313" key="2">
    <source>
        <dbReference type="EMBL" id="CSB00132.1"/>
    </source>
</evidence>
<proteinExistence type="predicted"/>
<keyword evidence="1" id="KW-0472">Membrane</keyword>
<dbReference type="Proteomes" id="UP000044806">
    <property type="component" value="Unassembled WGS sequence"/>
</dbReference>
<feature type="transmembrane region" description="Helical" evidence="1">
    <location>
        <begin position="52"/>
        <end position="72"/>
    </location>
</feature>
<dbReference type="EMBL" id="CWOW01000018">
    <property type="protein sequence ID" value="CSB00132.1"/>
    <property type="molecule type" value="Genomic_DNA"/>
</dbReference>
<organism evidence="2 3">
    <name type="scientific">Vibrio cholerae</name>
    <dbReference type="NCBI Taxonomy" id="666"/>
    <lineage>
        <taxon>Bacteria</taxon>
        <taxon>Pseudomonadati</taxon>
        <taxon>Pseudomonadota</taxon>
        <taxon>Gammaproteobacteria</taxon>
        <taxon>Vibrionales</taxon>
        <taxon>Vibrionaceae</taxon>
        <taxon>Vibrio</taxon>
    </lineage>
</organism>
<sequence length="81" mass="9347">MEFTFKIALGNALIDVVFALFRFTLTAHNQSILLLSNIDLFIAKTRYRHGNAILVVFFLLDIVWRVSALGVFRRAVFHHVQ</sequence>
<dbReference type="AlphaFoldDB" id="A0A655RIT2"/>
<keyword evidence="1" id="KW-1133">Transmembrane helix</keyword>
<accession>A0A655RIT2</accession>